<reference evidence="9 10" key="1">
    <citation type="submission" date="2021-08" db="EMBL/GenBank/DDBJ databases">
        <title>WGS assembly of Ceratopteris richardii.</title>
        <authorList>
            <person name="Marchant D.B."/>
            <person name="Chen G."/>
            <person name="Jenkins J."/>
            <person name="Shu S."/>
            <person name="Leebens-Mack J."/>
            <person name="Grimwood J."/>
            <person name="Schmutz J."/>
            <person name="Soltis P."/>
            <person name="Soltis D."/>
            <person name="Chen Z.-H."/>
        </authorList>
    </citation>
    <scope>NUCLEOTIDE SEQUENCE [LARGE SCALE GENOMIC DNA]</scope>
    <source>
        <strain evidence="9">Whitten #5841</strain>
        <tissue evidence="9">Leaf</tissue>
    </source>
</reference>
<protein>
    <recommendedName>
        <fullName evidence="8">Exonuclease domain-containing protein</fullName>
    </recommendedName>
</protein>
<comment type="similarity">
    <text evidence="2">Belongs to the REXO1/REXO3 family.</text>
</comment>
<name>A0A8T2RJ05_CERRI</name>
<evidence type="ECO:0000256" key="3">
    <source>
        <dbReference type="ARBA" id="ARBA00022722"/>
    </source>
</evidence>
<dbReference type="EMBL" id="CM035432">
    <property type="protein sequence ID" value="KAH7295525.1"/>
    <property type="molecule type" value="Genomic_DNA"/>
</dbReference>
<dbReference type="InterPro" id="IPR036397">
    <property type="entry name" value="RNaseH_sf"/>
</dbReference>
<keyword evidence="3" id="KW-0540">Nuclease</keyword>
<dbReference type="PANTHER" id="PTHR12801:SF115">
    <property type="entry name" value="FI18136P1-RELATED"/>
    <property type="match status" value="1"/>
</dbReference>
<dbReference type="GO" id="GO:0004527">
    <property type="term" value="F:exonuclease activity"/>
    <property type="evidence" value="ECO:0007669"/>
    <property type="project" value="UniProtKB-KW"/>
</dbReference>
<proteinExistence type="inferred from homology"/>
<dbReference type="CDD" id="cd06145">
    <property type="entry name" value="REX1_like"/>
    <property type="match status" value="1"/>
</dbReference>
<accession>A0A8T2RJ05</accession>
<dbReference type="OMA" id="YPIDYSF"/>
<dbReference type="SUPFAM" id="SSF53098">
    <property type="entry name" value="Ribonuclease H-like"/>
    <property type="match status" value="1"/>
</dbReference>
<comment type="subcellular location">
    <subcellularLocation>
        <location evidence="1">Nucleus</location>
    </subcellularLocation>
</comment>
<dbReference type="GO" id="GO:0003676">
    <property type="term" value="F:nucleic acid binding"/>
    <property type="evidence" value="ECO:0007669"/>
    <property type="project" value="InterPro"/>
</dbReference>
<evidence type="ECO:0000259" key="8">
    <source>
        <dbReference type="SMART" id="SM00479"/>
    </source>
</evidence>
<evidence type="ECO:0000256" key="1">
    <source>
        <dbReference type="ARBA" id="ARBA00004123"/>
    </source>
</evidence>
<feature type="coiled-coil region" evidence="7">
    <location>
        <begin position="480"/>
        <end position="510"/>
    </location>
</feature>
<evidence type="ECO:0000256" key="2">
    <source>
        <dbReference type="ARBA" id="ARBA00006357"/>
    </source>
</evidence>
<dbReference type="OrthoDB" id="16516at2759"/>
<dbReference type="SMART" id="SM00479">
    <property type="entry name" value="EXOIII"/>
    <property type="match status" value="1"/>
</dbReference>
<dbReference type="Gene3D" id="3.30.420.10">
    <property type="entry name" value="Ribonuclease H-like superfamily/Ribonuclease H"/>
    <property type="match status" value="1"/>
</dbReference>
<comment type="caution">
    <text evidence="9">The sequence shown here is derived from an EMBL/GenBank/DDBJ whole genome shotgun (WGS) entry which is preliminary data.</text>
</comment>
<sequence>MGGLSLQEFTENDHEVLVKIVKAAQRCDVKGSKGDWKRFLKKSSTSKVSADPAKRPWTTLAEFVRTFTEEADIQMVEKMRASDFRQKSLKDFESGGVWRDSPKQALVRATYMHRRFKEYYMFPSSDEGWVLTDSKKADDGDMNERMISLDCEMVDCDDNTKAIVRVCAVDAEYKVLLDMLVKPNRPVLDYLTSITGICEADLQNTTCSFLDAQAAVLNLLTCNTILVGHSLHNDLKALKIDHARLIDTSFLFQFRNKPESFNAGLNSLCKAVLGYTFRDDTKPHDCILDATIPMKIVHHVLMHGINGPLDIESKMIDEGQLCKLYFHGIPKVVSVNDLQKLIPQNCSCSLNEISWSGGKYGTTYGIFKSIDAANWTFTKFKGVLGEDSYGRPQKTIMVAIKSSRGKAKKVPVRVRKMISDDDAARSKCVLKAENTLTQTFEVNENDDSMCTNIVSTKKRKMTEDDQAAVNDALHSCCGHLQEIESLKEQLQAKNEEVRELQKIILDLTRQRP</sequence>
<keyword evidence="5" id="KW-0269">Exonuclease</keyword>
<evidence type="ECO:0000313" key="10">
    <source>
        <dbReference type="Proteomes" id="UP000825935"/>
    </source>
</evidence>
<evidence type="ECO:0000256" key="5">
    <source>
        <dbReference type="ARBA" id="ARBA00022839"/>
    </source>
</evidence>
<evidence type="ECO:0000256" key="6">
    <source>
        <dbReference type="ARBA" id="ARBA00023242"/>
    </source>
</evidence>
<organism evidence="9 10">
    <name type="scientific">Ceratopteris richardii</name>
    <name type="common">Triangle waterfern</name>
    <dbReference type="NCBI Taxonomy" id="49495"/>
    <lineage>
        <taxon>Eukaryota</taxon>
        <taxon>Viridiplantae</taxon>
        <taxon>Streptophyta</taxon>
        <taxon>Embryophyta</taxon>
        <taxon>Tracheophyta</taxon>
        <taxon>Polypodiopsida</taxon>
        <taxon>Polypodiidae</taxon>
        <taxon>Polypodiales</taxon>
        <taxon>Pteridineae</taxon>
        <taxon>Pteridaceae</taxon>
        <taxon>Parkerioideae</taxon>
        <taxon>Ceratopteris</taxon>
    </lineage>
</organism>
<dbReference type="InterPro" id="IPR034922">
    <property type="entry name" value="REX1-like_exo"/>
</dbReference>
<evidence type="ECO:0000256" key="7">
    <source>
        <dbReference type="SAM" id="Coils"/>
    </source>
</evidence>
<keyword evidence="4" id="KW-0378">Hydrolase</keyword>
<dbReference type="PANTHER" id="PTHR12801">
    <property type="entry name" value="RNA EXONUCLEASE REXO1 / RECO3 FAMILY MEMBER-RELATED"/>
    <property type="match status" value="1"/>
</dbReference>
<dbReference type="AlphaFoldDB" id="A0A8T2RJ05"/>
<evidence type="ECO:0000313" key="9">
    <source>
        <dbReference type="EMBL" id="KAH7295523.1"/>
    </source>
</evidence>
<gene>
    <name evidence="9" type="ORF">KP509_27G053300</name>
</gene>
<keyword evidence="6" id="KW-0539">Nucleus</keyword>
<evidence type="ECO:0000256" key="4">
    <source>
        <dbReference type="ARBA" id="ARBA00022801"/>
    </source>
</evidence>
<feature type="domain" description="Exonuclease" evidence="8">
    <location>
        <begin position="145"/>
        <end position="306"/>
    </location>
</feature>
<keyword evidence="7" id="KW-0175">Coiled coil</keyword>
<dbReference type="InterPro" id="IPR047021">
    <property type="entry name" value="REXO1/3/4-like"/>
</dbReference>
<dbReference type="GO" id="GO:0005634">
    <property type="term" value="C:nucleus"/>
    <property type="evidence" value="ECO:0007669"/>
    <property type="project" value="UniProtKB-SubCell"/>
</dbReference>
<dbReference type="InterPro" id="IPR013520">
    <property type="entry name" value="Ribonucl_H"/>
</dbReference>
<dbReference type="InterPro" id="IPR012337">
    <property type="entry name" value="RNaseH-like_sf"/>
</dbReference>
<dbReference type="Proteomes" id="UP000825935">
    <property type="component" value="Chromosome 27"/>
</dbReference>
<keyword evidence="10" id="KW-1185">Reference proteome</keyword>
<dbReference type="EMBL" id="CM035432">
    <property type="protein sequence ID" value="KAH7295523.1"/>
    <property type="molecule type" value="Genomic_DNA"/>
</dbReference>